<keyword evidence="4" id="KW-0963">Cytoplasm</keyword>
<evidence type="ECO:0000256" key="5">
    <source>
        <dbReference type="ARBA" id="ARBA00023069"/>
    </source>
</evidence>
<comment type="caution">
    <text evidence="9">The sequence shown here is derived from an EMBL/GenBank/DDBJ whole genome shotgun (WGS) entry which is preliminary data.</text>
</comment>
<evidence type="ECO:0000256" key="6">
    <source>
        <dbReference type="ARBA" id="ARBA00023212"/>
    </source>
</evidence>
<dbReference type="Proteomes" id="UP000821866">
    <property type="component" value="Chromosome 1"/>
</dbReference>
<feature type="domain" description="BBSome complex member BBS5 PH" evidence="8">
    <location>
        <begin position="158"/>
        <end position="212"/>
    </location>
</feature>
<dbReference type="EMBL" id="JABSTU010000001">
    <property type="protein sequence ID" value="KAH8038708.1"/>
    <property type="molecule type" value="Genomic_DNA"/>
</dbReference>
<gene>
    <name evidence="9" type="ORF">HPB51_002852</name>
</gene>
<dbReference type="GO" id="GO:0036064">
    <property type="term" value="C:ciliary basal body"/>
    <property type="evidence" value="ECO:0007669"/>
    <property type="project" value="TreeGrafter"/>
</dbReference>
<evidence type="ECO:0000256" key="3">
    <source>
        <dbReference type="ARBA" id="ARBA00005822"/>
    </source>
</evidence>
<dbReference type="VEuPathDB" id="VectorBase:LOC119159708"/>
<dbReference type="PANTHER" id="PTHR21351:SF0">
    <property type="entry name" value="BARDET-BIEDL SYNDROME 5 PROTEIN"/>
    <property type="match status" value="1"/>
</dbReference>
<keyword evidence="6" id="KW-0206">Cytoskeleton</keyword>
<reference evidence="9" key="2">
    <citation type="submission" date="2021-09" db="EMBL/GenBank/DDBJ databases">
        <authorList>
            <person name="Jia N."/>
            <person name="Wang J."/>
            <person name="Shi W."/>
            <person name="Du L."/>
            <person name="Sun Y."/>
            <person name="Zhan W."/>
            <person name="Jiang J."/>
            <person name="Wang Q."/>
            <person name="Zhang B."/>
            <person name="Ji P."/>
            <person name="Sakyi L.B."/>
            <person name="Cui X."/>
            <person name="Yuan T."/>
            <person name="Jiang B."/>
            <person name="Yang W."/>
            <person name="Lam T.T.-Y."/>
            <person name="Chang Q."/>
            <person name="Ding S."/>
            <person name="Wang X."/>
            <person name="Zhu J."/>
            <person name="Ruan X."/>
            <person name="Zhao L."/>
            <person name="Wei J."/>
            <person name="Que T."/>
            <person name="Du C."/>
            <person name="Cheng J."/>
            <person name="Dai P."/>
            <person name="Han X."/>
            <person name="Huang E."/>
            <person name="Gao Y."/>
            <person name="Liu J."/>
            <person name="Shao H."/>
            <person name="Ye R."/>
            <person name="Li L."/>
            <person name="Wei W."/>
            <person name="Wang X."/>
            <person name="Wang C."/>
            <person name="Huo Q."/>
            <person name="Li W."/>
            <person name="Guo W."/>
            <person name="Chen H."/>
            <person name="Chen S."/>
            <person name="Zhou L."/>
            <person name="Zhou L."/>
            <person name="Ni X."/>
            <person name="Tian J."/>
            <person name="Zhou Y."/>
            <person name="Sheng Y."/>
            <person name="Liu T."/>
            <person name="Pan Y."/>
            <person name="Xia L."/>
            <person name="Li J."/>
            <person name="Zhao F."/>
            <person name="Cao W."/>
        </authorList>
    </citation>
    <scope>NUCLEOTIDE SEQUENCE</scope>
    <source>
        <strain evidence="9">Rmic-2018</strain>
        <tissue evidence="9">Larvae</tissue>
    </source>
</reference>
<sequence>MTESEGLWQDRDIRFDISNQDLQYGAGEEQIDRLPNVEDTKGNSGDKGTLYVTNLRIIWQSLARPRVNLSVGFNCVTGISTRTVNSKLCGIAEALYIMTKSNSTRYEFIFTNMTMEQPRLIASVLNTFKAYSATKLYRDLHLRAALLHNRQLRLLPMEQLCSQVNGVWNLSSDQGNLGTMHITNVRIVWHANMNESFNISLPYLQVAAIKTRESKFGTALVIETTDRVSALRCRRAESPQKEPAIGQALLGLLKVHKTKPIMGVDVFMQKQVYEEATTQDTGPEIQDEPEVNSADGTHYDAFAKSVWLGMKLGDDLDSNQKFLRNPTFRNRLGSSLRGDCGGYIAATSSKHSRGG</sequence>
<dbReference type="Pfam" id="PF07289">
    <property type="entry name" value="BBL5"/>
    <property type="match status" value="1"/>
</dbReference>
<comment type="similarity">
    <text evidence="3">Belongs to the BBS5 family.</text>
</comment>
<dbReference type="GO" id="GO:0060271">
    <property type="term" value="P:cilium assembly"/>
    <property type="evidence" value="ECO:0007669"/>
    <property type="project" value="TreeGrafter"/>
</dbReference>
<dbReference type="SMART" id="SM00683">
    <property type="entry name" value="DM16"/>
    <property type="match status" value="2"/>
</dbReference>
<dbReference type="GO" id="GO:0032266">
    <property type="term" value="F:phosphatidylinositol-3-phosphate binding"/>
    <property type="evidence" value="ECO:0007669"/>
    <property type="project" value="TreeGrafter"/>
</dbReference>
<keyword evidence="5" id="KW-0969">Cilium</keyword>
<name>A0A9J6EWV7_RHIMP</name>
<proteinExistence type="inferred from homology"/>
<evidence type="ECO:0000313" key="10">
    <source>
        <dbReference type="Proteomes" id="UP000821866"/>
    </source>
</evidence>
<comment type="subcellular location">
    <subcellularLocation>
        <location evidence="1">Cell projection</location>
        <location evidence="1">Cilium</location>
    </subcellularLocation>
    <subcellularLocation>
        <location evidence="2">Cytoplasm</location>
        <location evidence="2">Cytoskeleton</location>
    </subcellularLocation>
</comment>
<organism evidence="9 10">
    <name type="scientific">Rhipicephalus microplus</name>
    <name type="common">Cattle tick</name>
    <name type="synonym">Boophilus microplus</name>
    <dbReference type="NCBI Taxonomy" id="6941"/>
    <lineage>
        <taxon>Eukaryota</taxon>
        <taxon>Metazoa</taxon>
        <taxon>Ecdysozoa</taxon>
        <taxon>Arthropoda</taxon>
        <taxon>Chelicerata</taxon>
        <taxon>Arachnida</taxon>
        <taxon>Acari</taxon>
        <taxon>Parasitiformes</taxon>
        <taxon>Ixodida</taxon>
        <taxon>Ixodoidea</taxon>
        <taxon>Ixodidae</taxon>
        <taxon>Rhipicephalinae</taxon>
        <taxon>Rhipicephalus</taxon>
        <taxon>Boophilus</taxon>
    </lineage>
</organism>
<evidence type="ECO:0000259" key="8">
    <source>
        <dbReference type="SMART" id="SM00683"/>
    </source>
</evidence>
<reference evidence="9" key="1">
    <citation type="journal article" date="2020" name="Cell">
        <title>Large-Scale Comparative Analyses of Tick Genomes Elucidate Their Genetic Diversity and Vector Capacities.</title>
        <authorList>
            <consortium name="Tick Genome and Microbiome Consortium (TIGMIC)"/>
            <person name="Jia N."/>
            <person name="Wang J."/>
            <person name="Shi W."/>
            <person name="Du L."/>
            <person name="Sun Y."/>
            <person name="Zhan W."/>
            <person name="Jiang J.F."/>
            <person name="Wang Q."/>
            <person name="Zhang B."/>
            <person name="Ji P."/>
            <person name="Bell-Sakyi L."/>
            <person name="Cui X.M."/>
            <person name="Yuan T.T."/>
            <person name="Jiang B.G."/>
            <person name="Yang W.F."/>
            <person name="Lam T.T."/>
            <person name="Chang Q.C."/>
            <person name="Ding S.J."/>
            <person name="Wang X.J."/>
            <person name="Zhu J.G."/>
            <person name="Ruan X.D."/>
            <person name="Zhao L."/>
            <person name="Wei J.T."/>
            <person name="Ye R.Z."/>
            <person name="Que T.C."/>
            <person name="Du C.H."/>
            <person name="Zhou Y.H."/>
            <person name="Cheng J.X."/>
            <person name="Dai P.F."/>
            <person name="Guo W.B."/>
            <person name="Han X.H."/>
            <person name="Huang E.J."/>
            <person name="Li L.F."/>
            <person name="Wei W."/>
            <person name="Gao Y.C."/>
            <person name="Liu J.Z."/>
            <person name="Shao H.Z."/>
            <person name="Wang X."/>
            <person name="Wang C.C."/>
            <person name="Yang T.C."/>
            <person name="Huo Q.B."/>
            <person name="Li W."/>
            <person name="Chen H.Y."/>
            <person name="Chen S.E."/>
            <person name="Zhou L.G."/>
            <person name="Ni X.B."/>
            <person name="Tian J.H."/>
            <person name="Sheng Y."/>
            <person name="Liu T."/>
            <person name="Pan Y.S."/>
            <person name="Xia L.Y."/>
            <person name="Li J."/>
            <person name="Zhao F."/>
            <person name="Cao W.C."/>
        </authorList>
    </citation>
    <scope>NUCLEOTIDE SEQUENCE</scope>
    <source>
        <strain evidence="9">Rmic-2018</strain>
    </source>
</reference>
<protein>
    <recommendedName>
        <fullName evidence="8">BBSome complex member BBS5 PH domain-containing protein</fullName>
    </recommendedName>
</protein>
<keyword evidence="10" id="KW-1185">Reference proteome</keyword>
<evidence type="ECO:0000256" key="7">
    <source>
        <dbReference type="ARBA" id="ARBA00023273"/>
    </source>
</evidence>
<evidence type="ECO:0000256" key="2">
    <source>
        <dbReference type="ARBA" id="ARBA00004245"/>
    </source>
</evidence>
<dbReference type="InterPro" id="IPR006606">
    <property type="entry name" value="BBL5"/>
</dbReference>
<dbReference type="PANTHER" id="PTHR21351">
    <property type="entry name" value="BARDET-BIEDL SYNDROME PROTEIN 5"/>
    <property type="match status" value="1"/>
</dbReference>
<dbReference type="GO" id="GO:0034464">
    <property type="term" value="C:BBSome"/>
    <property type="evidence" value="ECO:0007669"/>
    <property type="project" value="InterPro"/>
</dbReference>
<evidence type="ECO:0000256" key="1">
    <source>
        <dbReference type="ARBA" id="ARBA00004138"/>
    </source>
</evidence>
<evidence type="ECO:0000313" key="9">
    <source>
        <dbReference type="EMBL" id="KAH8038708.1"/>
    </source>
</evidence>
<accession>A0A9J6EWV7</accession>
<dbReference type="AlphaFoldDB" id="A0A9J6EWV7"/>
<evidence type="ECO:0000256" key="4">
    <source>
        <dbReference type="ARBA" id="ARBA00022490"/>
    </source>
</evidence>
<dbReference type="InterPro" id="IPR014003">
    <property type="entry name" value="BBS5_PH"/>
</dbReference>
<keyword evidence="7" id="KW-0966">Cell projection</keyword>
<feature type="domain" description="BBSome complex member BBS5 PH" evidence="8">
    <location>
        <begin position="28"/>
        <end position="82"/>
    </location>
</feature>